<keyword evidence="3" id="KW-1185">Reference proteome</keyword>
<name>A0A9N7V8P7_PLEPL</name>
<feature type="compositionally biased region" description="Basic and acidic residues" evidence="1">
    <location>
        <begin position="147"/>
        <end position="159"/>
    </location>
</feature>
<reference evidence="2" key="1">
    <citation type="submission" date="2020-03" db="EMBL/GenBank/DDBJ databases">
        <authorList>
            <person name="Weist P."/>
        </authorList>
    </citation>
    <scope>NUCLEOTIDE SEQUENCE</scope>
</reference>
<evidence type="ECO:0000256" key="1">
    <source>
        <dbReference type="SAM" id="MobiDB-lite"/>
    </source>
</evidence>
<dbReference type="EMBL" id="CADEAL010003463">
    <property type="protein sequence ID" value="CAB1444831.1"/>
    <property type="molecule type" value="Genomic_DNA"/>
</dbReference>
<dbReference type="Proteomes" id="UP001153269">
    <property type="component" value="Unassembled WGS sequence"/>
</dbReference>
<evidence type="ECO:0000313" key="2">
    <source>
        <dbReference type="EMBL" id="CAB1444831.1"/>
    </source>
</evidence>
<dbReference type="AlphaFoldDB" id="A0A9N7V8P7"/>
<feature type="region of interest" description="Disordered" evidence="1">
    <location>
        <begin position="107"/>
        <end position="159"/>
    </location>
</feature>
<accession>A0A9N7V8P7</accession>
<feature type="non-terminal residue" evidence="2">
    <location>
        <position position="1"/>
    </location>
</feature>
<sequence>MGIHCSTHCDVPTTLAGDLNNGPLANDVSAPSPPLHQVESHLINKDVLVKHMSCVMLLDQHENASYSMDTERQRNRKLIRRPRQRLFFSTISKTTVPPLFITVEERRHPVEEQDESAPIRPSRRRCNRGTSATELERPRSFTGLPEYPHDTRMQHREGH</sequence>
<comment type="caution">
    <text evidence="2">The sequence shown here is derived from an EMBL/GenBank/DDBJ whole genome shotgun (WGS) entry which is preliminary data.</text>
</comment>
<evidence type="ECO:0000313" key="3">
    <source>
        <dbReference type="Proteomes" id="UP001153269"/>
    </source>
</evidence>
<organism evidence="2 3">
    <name type="scientific">Pleuronectes platessa</name>
    <name type="common">European plaice</name>
    <dbReference type="NCBI Taxonomy" id="8262"/>
    <lineage>
        <taxon>Eukaryota</taxon>
        <taxon>Metazoa</taxon>
        <taxon>Chordata</taxon>
        <taxon>Craniata</taxon>
        <taxon>Vertebrata</taxon>
        <taxon>Euteleostomi</taxon>
        <taxon>Actinopterygii</taxon>
        <taxon>Neopterygii</taxon>
        <taxon>Teleostei</taxon>
        <taxon>Neoteleostei</taxon>
        <taxon>Acanthomorphata</taxon>
        <taxon>Carangaria</taxon>
        <taxon>Pleuronectiformes</taxon>
        <taxon>Pleuronectoidei</taxon>
        <taxon>Pleuronectidae</taxon>
        <taxon>Pleuronectes</taxon>
    </lineage>
</organism>
<protein>
    <submittedName>
        <fullName evidence="2">Uncharacterized protein</fullName>
    </submittedName>
</protein>
<proteinExistence type="predicted"/>
<gene>
    <name evidence="2" type="ORF">PLEPLA_LOCUS32549</name>
</gene>